<dbReference type="InterPro" id="IPR002048">
    <property type="entry name" value="EF_hand_dom"/>
</dbReference>
<dbReference type="PROSITE" id="PS50222">
    <property type="entry name" value="EF_HAND_2"/>
    <property type="match status" value="1"/>
</dbReference>
<accession>A0A7S4LNP8</accession>
<dbReference type="InterPro" id="IPR018247">
    <property type="entry name" value="EF_Hand_1_Ca_BS"/>
</dbReference>
<gene>
    <name evidence="4" type="ORF">EGYM00163_LOCUS51349</name>
</gene>
<dbReference type="EMBL" id="HBJA01149353">
    <property type="protein sequence ID" value="CAE0840463.1"/>
    <property type="molecule type" value="Transcribed_RNA"/>
</dbReference>
<dbReference type="SUPFAM" id="SSF49562">
    <property type="entry name" value="C2 domain (Calcium/lipid-binding domain, CaLB)"/>
    <property type="match status" value="1"/>
</dbReference>
<proteinExistence type="predicted"/>
<organism evidence="4">
    <name type="scientific">Eutreptiella gymnastica</name>
    <dbReference type="NCBI Taxonomy" id="73025"/>
    <lineage>
        <taxon>Eukaryota</taxon>
        <taxon>Discoba</taxon>
        <taxon>Euglenozoa</taxon>
        <taxon>Euglenida</taxon>
        <taxon>Spirocuta</taxon>
        <taxon>Euglenophyceae</taxon>
        <taxon>Eutreptiales</taxon>
        <taxon>Eutreptiaceae</taxon>
        <taxon>Eutreptiella</taxon>
    </lineage>
</organism>
<dbReference type="InterPro" id="IPR011992">
    <property type="entry name" value="EF-hand-dom_pair"/>
</dbReference>
<dbReference type="AlphaFoldDB" id="A0A7S4LNP8"/>
<protein>
    <recommendedName>
        <fullName evidence="5">C2 domain-containing protein</fullName>
    </recommendedName>
</protein>
<dbReference type="Gene3D" id="2.60.40.150">
    <property type="entry name" value="C2 domain"/>
    <property type="match status" value="1"/>
</dbReference>
<evidence type="ECO:0000259" key="2">
    <source>
        <dbReference type="PROSITE" id="PS50004"/>
    </source>
</evidence>
<evidence type="ECO:0008006" key="5">
    <source>
        <dbReference type="Google" id="ProtNLM"/>
    </source>
</evidence>
<dbReference type="GO" id="GO:0005509">
    <property type="term" value="F:calcium ion binding"/>
    <property type="evidence" value="ECO:0007669"/>
    <property type="project" value="InterPro"/>
</dbReference>
<dbReference type="PROSITE" id="PS00018">
    <property type="entry name" value="EF_HAND_1"/>
    <property type="match status" value="1"/>
</dbReference>
<dbReference type="Pfam" id="PF00168">
    <property type="entry name" value="C2"/>
    <property type="match status" value="1"/>
</dbReference>
<feature type="domain" description="C2" evidence="2">
    <location>
        <begin position="41"/>
        <end position="156"/>
    </location>
</feature>
<dbReference type="CDD" id="cd00030">
    <property type="entry name" value="C2"/>
    <property type="match status" value="1"/>
</dbReference>
<dbReference type="PANTHER" id="PTHR47264">
    <property type="entry name" value="OS01G0128800 PROTEIN"/>
    <property type="match status" value="1"/>
</dbReference>
<keyword evidence="1" id="KW-0106">Calcium</keyword>
<dbReference type="SUPFAM" id="SSF47473">
    <property type="entry name" value="EF-hand"/>
    <property type="match status" value="1"/>
</dbReference>
<dbReference type="Gene3D" id="1.10.238.10">
    <property type="entry name" value="EF-hand"/>
    <property type="match status" value="1"/>
</dbReference>
<evidence type="ECO:0000313" key="4">
    <source>
        <dbReference type="EMBL" id="CAE0840463.1"/>
    </source>
</evidence>
<evidence type="ECO:0000256" key="1">
    <source>
        <dbReference type="ARBA" id="ARBA00022837"/>
    </source>
</evidence>
<reference evidence="4" key="1">
    <citation type="submission" date="2021-01" db="EMBL/GenBank/DDBJ databases">
        <authorList>
            <person name="Corre E."/>
            <person name="Pelletier E."/>
            <person name="Niang G."/>
            <person name="Scheremetjew M."/>
            <person name="Finn R."/>
            <person name="Kale V."/>
            <person name="Holt S."/>
            <person name="Cochrane G."/>
            <person name="Meng A."/>
            <person name="Brown T."/>
            <person name="Cohen L."/>
        </authorList>
    </citation>
    <scope>NUCLEOTIDE SEQUENCE</scope>
    <source>
        <strain evidence="4">CCMP1594</strain>
    </source>
</reference>
<sequence>MLPDINGFADINILQNDCSEDEACVERKLKAKLKNQMGVLGLRAAHIRSDAAQDPVLKRLTVTVLHGRNLPIVDPGGRRDPLIQVTLGSQSVMTQVEWQTSSPEWNETFEFAWDPLDAKKLSISALQSYSSGNRPIGHGTVDLRMLSLDVPVEQWVALEGGQGEVLLKVLYDDPAAPAARSPVVTFDDIPMAPMLPSFGYEPHSPPRTKAYKAVEVAPENVPEDPWMVLEPNHLYLSDDDIQLREKMLDAVYPEWDLDGSGRVELNEIKQICVSFVGCNIESTHLDMLNRLGTLVTAQRIPEEGYARDILIPFVIRLTNSFSEVEFERFMEHIVETNQLLAEITEQGRRSKAFWRIFKMWDTNRNLTVDTNQMEHILLATDYGRINRTRIEEMLAEQRSHQQDKQGMDDVTVSDFQKFMHTLLEGVTEMEMNHVLAQIRTAMREAPLELPHAVWRNMYANKKRFGGDRPTGEIPDETEMARLMYQLQSDARHAFDSLTLEDIESDLNERTPSEHYKIVATPICLMFGVGPAEHIKTRQLSYWEGLKKFIVDDPRRFLHFLQNFEARRMPYEMVQKIMRFHYHELSDPNTLLLVSNFLSCLCQWCESTVRLCCMIQDWEYPPPARHEQELMHPTNHGLRADSDPTPGYLRAYPPPVCLGIDKPPKSMLYLLPHWAIVKDWTGAQNHGLVNNPLFSGRPQAASGYQGAAPRQRTVPCPATCLAESGACHRLTDMLDQRRLEHEAKADGQSSFLASLSFYKRPHAISGSFRLRNAPLGAKG</sequence>
<evidence type="ECO:0000259" key="3">
    <source>
        <dbReference type="PROSITE" id="PS50222"/>
    </source>
</evidence>
<feature type="domain" description="EF-hand" evidence="3">
    <location>
        <begin position="243"/>
        <end position="278"/>
    </location>
</feature>
<dbReference type="SMART" id="SM00239">
    <property type="entry name" value="C2"/>
    <property type="match status" value="1"/>
</dbReference>
<dbReference type="InterPro" id="IPR000008">
    <property type="entry name" value="C2_dom"/>
</dbReference>
<dbReference type="InterPro" id="IPR035892">
    <property type="entry name" value="C2_domain_sf"/>
</dbReference>
<dbReference type="Gene3D" id="1.20.920.60">
    <property type="match status" value="1"/>
</dbReference>
<dbReference type="PANTHER" id="PTHR47264:SF3">
    <property type="entry name" value="SYNAPTOTAGMIN-5 ISOFORM X1"/>
    <property type="match status" value="1"/>
</dbReference>
<dbReference type="PROSITE" id="PS50004">
    <property type="entry name" value="C2"/>
    <property type="match status" value="1"/>
</dbReference>
<name>A0A7S4LNP8_9EUGL</name>